<comment type="function">
    <text evidence="1">May act as a substrate-specific adapter of an E3 ubiquitin-protein ligase complex (CUL3-RBX1-BTB) which mediates the ubiquitination and subsequent proteasomal degradation of target proteins.</text>
</comment>
<dbReference type="Gene3D" id="1.25.40.420">
    <property type="match status" value="1"/>
</dbReference>
<reference evidence="4 5" key="1">
    <citation type="journal article" date="2023" name="Hortic Res">
        <title>Pangenome of water caltrop reveals structural variations and asymmetric subgenome divergence after allopolyploidization.</title>
        <authorList>
            <person name="Zhang X."/>
            <person name="Chen Y."/>
            <person name="Wang L."/>
            <person name="Yuan Y."/>
            <person name="Fang M."/>
            <person name="Shi L."/>
            <person name="Lu R."/>
            <person name="Comes H.P."/>
            <person name="Ma Y."/>
            <person name="Chen Y."/>
            <person name="Huang G."/>
            <person name="Zhou Y."/>
            <person name="Zheng Z."/>
            <person name="Qiu Y."/>
        </authorList>
    </citation>
    <scope>NUCLEOTIDE SEQUENCE [LARGE SCALE GENOMIC DNA]</scope>
    <source>
        <tissue evidence="4">Roots</tissue>
    </source>
</reference>
<evidence type="ECO:0000256" key="1">
    <source>
        <dbReference type="ARBA" id="ARBA00002668"/>
    </source>
</evidence>
<dbReference type="Gene3D" id="3.30.710.10">
    <property type="entry name" value="Potassium Channel Kv1.1, Chain A"/>
    <property type="match status" value="1"/>
</dbReference>
<evidence type="ECO:0000256" key="2">
    <source>
        <dbReference type="ARBA" id="ARBA00004906"/>
    </source>
</evidence>
<dbReference type="PANTHER" id="PTHR47274:SF1">
    <property type="entry name" value="BTB_POZ DOMAIN CONTAINING PROTEIN, EXPRESSED"/>
    <property type="match status" value="1"/>
</dbReference>
<dbReference type="Pfam" id="PF00651">
    <property type="entry name" value="BTB"/>
    <property type="match status" value="1"/>
</dbReference>
<comment type="pathway">
    <text evidence="2">Protein modification; protein ubiquitination.</text>
</comment>
<keyword evidence="5" id="KW-1185">Reference proteome</keyword>
<gene>
    <name evidence="4" type="ORF">SAY87_009780</name>
</gene>
<evidence type="ECO:0000313" key="5">
    <source>
        <dbReference type="Proteomes" id="UP001345219"/>
    </source>
</evidence>
<sequence length="293" mass="32184">MDCTICSSFPMIIRPPRNTICSACFEGIKCALALTGNTEVDNRSGDRKFSNLAAPNRGVGELVEWIKSMKNVESELNERIDFLAGSLTAFSEQIHTDIHINPGDHGPSINAHKSVLASRSEIFKNMLDSDVCKAPPERSIITLPGLAGDELESLLEFLYAGDLPSEKIEKHAYSLSLTAHKFEITYLQKFCDRHMLRSLSVKTALDVLEISDMCSNQKMKARALGFIVGNFEEIAFSEKYEEFCRKNPHLSVQITRAILVDARSGRVSTGGEVCSSKVCGGGQVDGSRMGDSI</sequence>
<feature type="domain" description="BTB" evidence="3">
    <location>
        <begin position="96"/>
        <end position="167"/>
    </location>
</feature>
<comment type="caution">
    <text evidence="4">The sequence shown here is derived from an EMBL/GenBank/DDBJ whole genome shotgun (WGS) entry which is preliminary data.</text>
</comment>
<dbReference type="Proteomes" id="UP001345219">
    <property type="component" value="Chromosome 8"/>
</dbReference>
<dbReference type="PANTHER" id="PTHR47274">
    <property type="entry name" value="BTB/POZ DOMAIN CONTAINING PROTEIN, EXPRESSED-RELATED"/>
    <property type="match status" value="1"/>
</dbReference>
<dbReference type="InterPro" id="IPR011333">
    <property type="entry name" value="SKP1/BTB/POZ_sf"/>
</dbReference>
<dbReference type="PROSITE" id="PS50097">
    <property type="entry name" value="BTB"/>
    <property type="match status" value="1"/>
</dbReference>
<protein>
    <recommendedName>
        <fullName evidence="3">BTB domain-containing protein</fullName>
    </recommendedName>
</protein>
<organism evidence="4 5">
    <name type="scientific">Trapa incisa</name>
    <dbReference type="NCBI Taxonomy" id="236973"/>
    <lineage>
        <taxon>Eukaryota</taxon>
        <taxon>Viridiplantae</taxon>
        <taxon>Streptophyta</taxon>
        <taxon>Embryophyta</taxon>
        <taxon>Tracheophyta</taxon>
        <taxon>Spermatophyta</taxon>
        <taxon>Magnoliopsida</taxon>
        <taxon>eudicotyledons</taxon>
        <taxon>Gunneridae</taxon>
        <taxon>Pentapetalae</taxon>
        <taxon>rosids</taxon>
        <taxon>malvids</taxon>
        <taxon>Myrtales</taxon>
        <taxon>Lythraceae</taxon>
        <taxon>Trapa</taxon>
    </lineage>
</organism>
<dbReference type="CDD" id="cd18186">
    <property type="entry name" value="BTB_POZ_ZBTB_KLHL-like"/>
    <property type="match status" value="1"/>
</dbReference>
<dbReference type="InterPro" id="IPR044784">
    <property type="entry name" value="At1g01640-like"/>
</dbReference>
<accession>A0AAN7K292</accession>
<evidence type="ECO:0000313" key="4">
    <source>
        <dbReference type="EMBL" id="KAK4756023.1"/>
    </source>
</evidence>
<evidence type="ECO:0000259" key="3">
    <source>
        <dbReference type="PROSITE" id="PS50097"/>
    </source>
</evidence>
<proteinExistence type="predicted"/>
<dbReference type="SUPFAM" id="SSF54695">
    <property type="entry name" value="POZ domain"/>
    <property type="match status" value="1"/>
</dbReference>
<name>A0AAN7K292_9MYRT</name>
<dbReference type="InterPro" id="IPR000210">
    <property type="entry name" value="BTB/POZ_dom"/>
</dbReference>
<dbReference type="SMART" id="SM00225">
    <property type="entry name" value="BTB"/>
    <property type="match status" value="1"/>
</dbReference>
<dbReference type="AlphaFoldDB" id="A0AAN7K292"/>
<dbReference type="EMBL" id="JAXIOK010000014">
    <property type="protein sequence ID" value="KAK4756023.1"/>
    <property type="molecule type" value="Genomic_DNA"/>
</dbReference>